<dbReference type="EMBL" id="AWGH01000015">
    <property type="protein sequence ID" value="ODN94377.1"/>
    <property type="molecule type" value="Genomic_DNA"/>
</dbReference>
<proteinExistence type="predicted"/>
<accession>A0A1E3J0H0</accession>
<reference evidence="1 2" key="1">
    <citation type="submission" date="2016-06" db="EMBL/GenBank/DDBJ databases">
        <title>Evolution of pathogenesis and genome organization in the Tremellales.</title>
        <authorList>
            <person name="Cuomo C."/>
            <person name="Litvintseva A."/>
            <person name="Heitman J."/>
            <person name="Chen Y."/>
            <person name="Sun S."/>
            <person name="Springer D."/>
            <person name="Dromer F."/>
            <person name="Young S."/>
            <person name="Zeng Q."/>
            <person name="Chapman S."/>
            <person name="Gujja S."/>
            <person name="Saif S."/>
            <person name="Birren B."/>
        </authorList>
    </citation>
    <scope>NUCLEOTIDE SEQUENCE [LARGE SCALE GENOMIC DNA]</scope>
    <source>
        <strain evidence="1 2">CBS 7118</strain>
    </source>
</reference>
<dbReference type="Proteomes" id="UP000094819">
    <property type="component" value="Unassembled WGS sequence"/>
</dbReference>
<organism evidence="1 2">
    <name type="scientific">Cryptococcus wingfieldii CBS 7118</name>
    <dbReference type="NCBI Taxonomy" id="1295528"/>
    <lineage>
        <taxon>Eukaryota</taxon>
        <taxon>Fungi</taxon>
        <taxon>Dikarya</taxon>
        <taxon>Basidiomycota</taxon>
        <taxon>Agaricomycotina</taxon>
        <taxon>Tremellomycetes</taxon>
        <taxon>Tremellales</taxon>
        <taxon>Cryptococcaceae</taxon>
        <taxon>Cryptococcus</taxon>
    </lineage>
</organism>
<name>A0A1E3J0H0_9TREE</name>
<dbReference type="GeneID" id="30194449"/>
<keyword evidence="2" id="KW-1185">Reference proteome</keyword>
<comment type="caution">
    <text evidence="1">The sequence shown here is derived from an EMBL/GenBank/DDBJ whole genome shotgun (WGS) entry which is preliminary data.</text>
</comment>
<gene>
    <name evidence="1" type="ORF">L198_05236</name>
</gene>
<dbReference type="AlphaFoldDB" id="A0A1E3J0H0"/>
<protein>
    <submittedName>
        <fullName evidence="1">Uncharacterized protein</fullName>
    </submittedName>
</protein>
<dbReference type="OrthoDB" id="2578345at2759"/>
<evidence type="ECO:0000313" key="2">
    <source>
        <dbReference type="Proteomes" id="UP000094819"/>
    </source>
</evidence>
<evidence type="ECO:0000313" key="1">
    <source>
        <dbReference type="EMBL" id="ODN94377.1"/>
    </source>
</evidence>
<dbReference type="RefSeq" id="XP_019030908.1">
    <property type="nucleotide sequence ID" value="XM_019177327.1"/>
</dbReference>
<sequence length="147" mass="16290">MAEASASQYQKGEIAELKATSLQLTSRVDAIDARFRPRPSSHPEYIEVNARFDDVCQMVLGRINPIAKEDDPTAAYAASKLSELVEEHLGELSRRQRGKLAEVIGRFQAGRDYYAVQVDTKISPNTQAFRATIFGSCAKDLRSLLEG</sequence>